<keyword evidence="6 12" id="KW-0040">ANK repeat</keyword>
<keyword evidence="3" id="KW-1052">Target cell membrane</keyword>
<dbReference type="PANTHER" id="PTHR24198">
    <property type="entry name" value="ANKYRIN REPEAT AND PROTEIN KINASE DOMAIN-CONTAINING PROTEIN"/>
    <property type="match status" value="1"/>
</dbReference>
<dbReference type="PROSITE" id="PS50088">
    <property type="entry name" value="ANK_REPEAT"/>
    <property type="match status" value="2"/>
</dbReference>
<gene>
    <name evidence="13" type="ORF">B4U80_04303</name>
</gene>
<evidence type="ECO:0000313" key="14">
    <source>
        <dbReference type="Proteomes" id="UP000288716"/>
    </source>
</evidence>
<feature type="repeat" description="ANK" evidence="12">
    <location>
        <begin position="9"/>
        <end position="41"/>
    </location>
</feature>
<evidence type="ECO:0000256" key="7">
    <source>
        <dbReference type="ARBA" id="ARBA00023136"/>
    </source>
</evidence>
<evidence type="ECO:0000256" key="5">
    <source>
        <dbReference type="ARBA" id="ARBA00023028"/>
    </source>
</evidence>
<keyword evidence="5" id="KW-0528">Neurotoxin</keyword>
<dbReference type="Proteomes" id="UP000288716">
    <property type="component" value="Unassembled WGS sequence"/>
</dbReference>
<evidence type="ECO:0000256" key="12">
    <source>
        <dbReference type="PROSITE-ProRule" id="PRU00023"/>
    </source>
</evidence>
<evidence type="ECO:0000256" key="2">
    <source>
        <dbReference type="ARBA" id="ARBA00022483"/>
    </source>
</evidence>
<dbReference type="InterPro" id="IPR002110">
    <property type="entry name" value="Ankyrin_rpt"/>
</dbReference>
<evidence type="ECO:0000256" key="8">
    <source>
        <dbReference type="ARBA" id="ARBA00023298"/>
    </source>
</evidence>
<comment type="subcellular location">
    <subcellularLocation>
        <location evidence="1">Target cell membrane</location>
    </subcellularLocation>
</comment>
<evidence type="ECO:0000256" key="10">
    <source>
        <dbReference type="ARBA" id="ARBA00049715"/>
    </source>
</evidence>
<comment type="similarity">
    <text evidence="9">Belongs to the cationic peptide 01 (latrotoxin) family. 03 (alpha-latrotoxin) subfamily.</text>
</comment>
<feature type="non-terminal residue" evidence="13">
    <location>
        <position position="1"/>
    </location>
</feature>
<dbReference type="PANTHER" id="PTHR24198:SF165">
    <property type="entry name" value="ANKYRIN REPEAT-CONTAINING PROTEIN-RELATED"/>
    <property type="match status" value="1"/>
</dbReference>
<dbReference type="GO" id="GO:0044218">
    <property type="term" value="C:other organism cell membrane"/>
    <property type="evidence" value="ECO:0007669"/>
    <property type="project" value="UniProtKB-KW"/>
</dbReference>
<name>A0A443QDG8_9ACAR</name>
<keyword evidence="5" id="KW-0638">Presynaptic neurotoxin</keyword>
<keyword evidence="5" id="KW-0800">Toxin</keyword>
<dbReference type="STRING" id="299467.A0A443QDG8"/>
<keyword evidence="14" id="KW-1185">Reference proteome</keyword>
<dbReference type="Gene3D" id="1.25.40.20">
    <property type="entry name" value="Ankyrin repeat-containing domain"/>
    <property type="match status" value="2"/>
</dbReference>
<comment type="subunit">
    <text evidence="10">Homotetramer in membranes.</text>
</comment>
<dbReference type="SMART" id="SM00248">
    <property type="entry name" value="ANK"/>
    <property type="match status" value="2"/>
</dbReference>
<keyword evidence="4" id="KW-0677">Repeat</keyword>
<keyword evidence="7" id="KW-0472">Membrane</keyword>
<evidence type="ECO:0000256" key="9">
    <source>
        <dbReference type="ARBA" id="ARBA00049657"/>
    </source>
</evidence>
<comment type="caution">
    <text evidence="13">The sequence shown here is derived from an EMBL/GenBank/DDBJ whole genome shotgun (WGS) entry which is preliminary data.</text>
</comment>
<dbReference type="VEuPathDB" id="VectorBase:LDEU014420"/>
<accession>A0A443QDG8</accession>
<sequence length="100" mass="11057">VDVNFKDCDGNAVIHKVAEANRVEILKLLLENGVDINAVNSSGNTALHIAILSNSLECVQELLENKIKVNRLNNEMCSEFLCAMRAESMANINAEERNSR</sequence>
<evidence type="ECO:0000256" key="3">
    <source>
        <dbReference type="ARBA" id="ARBA00022537"/>
    </source>
</evidence>
<dbReference type="GO" id="GO:0006887">
    <property type="term" value="P:exocytosis"/>
    <property type="evidence" value="ECO:0007669"/>
    <property type="project" value="UniProtKB-KW"/>
</dbReference>
<dbReference type="SUPFAM" id="SSF48403">
    <property type="entry name" value="Ankyrin repeat"/>
    <property type="match status" value="1"/>
</dbReference>
<keyword evidence="8" id="KW-1053">Target membrane</keyword>
<evidence type="ECO:0000256" key="4">
    <source>
        <dbReference type="ARBA" id="ARBA00022737"/>
    </source>
</evidence>
<evidence type="ECO:0000256" key="6">
    <source>
        <dbReference type="ARBA" id="ARBA00023043"/>
    </source>
</evidence>
<dbReference type="OrthoDB" id="6417106at2759"/>
<dbReference type="EMBL" id="NCKV01058336">
    <property type="protein sequence ID" value="RWS01083.1"/>
    <property type="molecule type" value="Genomic_DNA"/>
</dbReference>
<organism evidence="13 14">
    <name type="scientific">Leptotrombidium deliense</name>
    <dbReference type="NCBI Taxonomy" id="299467"/>
    <lineage>
        <taxon>Eukaryota</taxon>
        <taxon>Metazoa</taxon>
        <taxon>Ecdysozoa</taxon>
        <taxon>Arthropoda</taxon>
        <taxon>Chelicerata</taxon>
        <taxon>Arachnida</taxon>
        <taxon>Acari</taxon>
        <taxon>Acariformes</taxon>
        <taxon>Trombidiformes</taxon>
        <taxon>Prostigmata</taxon>
        <taxon>Anystina</taxon>
        <taxon>Parasitengona</taxon>
        <taxon>Trombiculoidea</taxon>
        <taxon>Trombiculidae</taxon>
        <taxon>Leptotrombidium</taxon>
    </lineage>
</organism>
<dbReference type="Pfam" id="PF12796">
    <property type="entry name" value="Ank_2"/>
    <property type="match status" value="1"/>
</dbReference>
<dbReference type="InterPro" id="IPR036770">
    <property type="entry name" value="Ankyrin_rpt-contain_sf"/>
</dbReference>
<evidence type="ECO:0000313" key="13">
    <source>
        <dbReference type="EMBL" id="RWS01083.1"/>
    </source>
</evidence>
<reference evidence="13 14" key="1">
    <citation type="journal article" date="2018" name="Gigascience">
        <title>Genomes of trombidid mites reveal novel predicted allergens and laterally-transferred genes associated with secondary metabolism.</title>
        <authorList>
            <person name="Dong X."/>
            <person name="Chaisiri K."/>
            <person name="Xia D."/>
            <person name="Armstrong S.D."/>
            <person name="Fang Y."/>
            <person name="Donnelly M.J."/>
            <person name="Kadowaki T."/>
            <person name="McGarry J.W."/>
            <person name="Darby A.C."/>
            <person name="Makepeace B.L."/>
        </authorList>
    </citation>
    <scope>NUCLEOTIDE SEQUENCE [LARGE SCALE GENOMIC DNA]</scope>
    <source>
        <strain evidence="13">UoL-UT</strain>
    </source>
</reference>
<dbReference type="PROSITE" id="PS50297">
    <property type="entry name" value="ANK_REP_REGION"/>
    <property type="match status" value="2"/>
</dbReference>
<keyword evidence="2" id="KW-0268">Exocytosis</keyword>
<evidence type="ECO:0000256" key="1">
    <source>
        <dbReference type="ARBA" id="ARBA00004175"/>
    </source>
</evidence>
<protein>
    <recommendedName>
        <fullName evidence="11">Alpha-latrotoxin</fullName>
    </recommendedName>
</protein>
<evidence type="ECO:0000256" key="11">
    <source>
        <dbReference type="ARBA" id="ARBA00049811"/>
    </source>
</evidence>
<feature type="non-terminal residue" evidence="13">
    <location>
        <position position="100"/>
    </location>
</feature>
<dbReference type="GO" id="GO:0044231">
    <property type="term" value="C:host cell presynaptic membrane"/>
    <property type="evidence" value="ECO:0007669"/>
    <property type="project" value="UniProtKB-KW"/>
</dbReference>
<dbReference type="AlphaFoldDB" id="A0A443QDG8"/>
<feature type="repeat" description="ANK" evidence="12">
    <location>
        <begin position="42"/>
        <end position="74"/>
    </location>
</feature>
<proteinExistence type="inferred from homology"/>